<dbReference type="Pfam" id="PF02566">
    <property type="entry name" value="OsmC"/>
    <property type="match status" value="1"/>
</dbReference>
<dbReference type="EMBL" id="CP011309">
    <property type="protein sequence ID" value="AKF27096.1"/>
    <property type="molecule type" value="Genomic_DNA"/>
</dbReference>
<dbReference type="RefSeq" id="WP_004568054.1">
    <property type="nucleotide sequence ID" value="NZ_CP011309.1"/>
</dbReference>
<organism evidence="1 2">
    <name type="scientific">[Brevibacterium] flavum</name>
    <dbReference type="NCBI Taxonomy" id="92706"/>
    <lineage>
        <taxon>Bacteria</taxon>
        <taxon>Bacillati</taxon>
        <taxon>Actinomycetota</taxon>
        <taxon>Actinomycetes</taxon>
        <taxon>Mycobacteriales</taxon>
        <taxon>Corynebacteriaceae</taxon>
        <taxon>Corynebacterium</taxon>
    </lineage>
</organism>
<dbReference type="SUPFAM" id="SSF82784">
    <property type="entry name" value="OsmC-like"/>
    <property type="match status" value="1"/>
</dbReference>
<sequence length="132" mass="13809">MTSIKATRTSPNTYTVVNDFGAELKVSAPGVPGTFSPGELLQAAVVGCASLSAEAQLAHQLGQDFTASATVESTETTGLITNLLYTLQVDMAGLDQQAQDKLIASAAKKIHRLCSVKRSIHHGINTETVIAP</sequence>
<dbReference type="HOGENOM" id="CLU_114057_0_0_11"/>
<dbReference type="Proteomes" id="UP000034037">
    <property type="component" value="Chromosome"/>
</dbReference>
<dbReference type="AlphaFoldDB" id="A0A0F6Z4T3"/>
<keyword evidence="2" id="KW-1185">Reference proteome</keyword>
<protein>
    <submittedName>
        <fullName evidence="1">Osmotically inducible protein C</fullName>
    </submittedName>
</protein>
<evidence type="ECO:0000313" key="2">
    <source>
        <dbReference type="Proteomes" id="UP000034037"/>
    </source>
</evidence>
<dbReference type="InterPro" id="IPR036102">
    <property type="entry name" value="OsmC/Ohrsf"/>
</dbReference>
<dbReference type="InterPro" id="IPR015946">
    <property type="entry name" value="KH_dom-like_a/b"/>
</dbReference>
<dbReference type="PATRIC" id="fig|92706.3.peg.1199"/>
<dbReference type="InterPro" id="IPR003718">
    <property type="entry name" value="OsmC/Ohr_fam"/>
</dbReference>
<accession>A0A0F6Z4T3</accession>
<reference evidence="1 2" key="1">
    <citation type="submission" date="2015-04" db="EMBL/GenBank/DDBJ databases">
        <title>Complete Genome Sequence of Brevibacterium flavum ATCC 15168.</title>
        <authorList>
            <person name="Ahn J."/>
            <person name="Park G."/>
            <person name="Jeon W."/>
            <person name="Jang Y."/>
            <person name="Jang M."/>
            <person name="Lee H."/>
            <person name="Lee H."/>
        </authorList>
    </citation>
    <scope>NUCLEOTIDE SEQUENCE [LARGE SCALE GENOMIC DNA]</scope>
    <source>
        <strain evidence="1 2">ATCC 15168</strain>
    </source>
</reference>
<proteinExistence type="predicted"/>
<evidence type="ECO:0000313" key="1">
    <source>
        <dbReference type="EMBL" id="AKF27096.1"/>
    </source>
</evidence>
<name>A0A0F6Z4T3_9CORY</name>
<dbReference type="Gene3D" id="3.30.300.20">
    <property type="match status" value="1"/>
</dbReference>
<gene>
    <name evidence="1" type="ORF">YH66_05780</name>
</gene>